<reference evidence="1 2" key="1">
    <citation type="submission" date="2018-11" db="EMBL/GenBank/DDBJ databases">
        <title>Chitinophaga lutea sp.nov., isolate from arsenic contaminated soil.</title>
        <authorList>
            <person name="Zong Y."/>
        </authorList>
    </citation>
    <scope>NUCLEOTIDE SEQUENCE [LARGE SCALE GENOMIC DNA]</scope>
    <source>
        <strain evidence="1 2">ZY74</strain>
    </source>
</reference>
<evidence type="ECO:0000313" key="1">
    <source>
        <dbReference type="EMBL" id="RPE05525.1"/>
    </source>
</evidence>
<evidence type="ECO:0000313" key="2">
    <source>
        <dbReference type="Proteomes" id="UP000278351"/>
    </source>
</evidence>
<name>A0A3N4PBP9_9BACT</name>
<accession>A0A3N4PBP9</accession>
<gene>
    <name evidence="1" type="ORF">EGT74_24385</name>
</gene>
<dbReference type="Proteomes" id="UP000278351">
    <property type="component" value="Unassembled WGS sequence"/>
</dbReference>
<sequence length="130" mass="14786">MKIETVKAFCSYITMSVFGAAFQLRIERDCKDTINGRIFLQVTYEAPCTKTGDIQTWHGRKWYLSEHMTYDEIVKTAYAAFEAAVKHEVMEGFKFDGKVVFNPHVNYEALLSITDNEVSRAAAELSGVLM</sequence>
<keyword evidence="2" id="KW-1185">Reference proteome</keyword>
<dbReference type="RefSeq" id="WP_123849170.1">
    <property type="nucleotide sequence ID" value="NZ_RPDH01000003.1"/>
</dbReference>
<organism evidence="1 2">
    <name type="scientific">Chitinophaga lutea</name>
    <dbReference type="NCBI Taxonomy" id="2488634"/>
    <lineage>
        <taxon>Bacteria</taxon>
        <taxon>Pseudomonadati</taxon>
        <taxon>Bacteroidota</taxon>
        <taxon>Chitinophagia</taxon>
        <taxon>Chitinophagales</taxon>
        <taxon>Chitinophagaceae</taxon>
        <taxon>Chitinophaga</taxon>
    </lineage>
</organism>
<protein>
    <submittedName>
        <fullName evidence="1">Uncharacterized protein</fullName>
    </submittedName>
</protein>
<dbReference type="EMBL" id="RPDH01000003">
    <property type="protein sequence ID" value="RPE05525.1"/>
    <property type="molecule type" value="Genomic_DNA"/>
</dbReference>
<comment type="caution">
    <text evidence="1">The sequence shown here is derived from an EMBL/GenBank/DDBJ whole genome shotgun (WGS) entry which is preliminary data.</text>
</comment>
<dbReference type="OrthoDB" id="8582784at2"/>
<proteinExistence type="predicted"/>
<dbReference type="AlphaFoldDB" id="A0A3N4PBP9"/>